<feature type="transmembrane region" description="Helical" evidence="7">
    <location>
        <begin position="264"/>
        <end position="280"/>
    </location>
</feature>
<evidence type="ECO:0000313" key="8">
    <source>
        <dbReference type="EMBL" id="KAA9394406.1"/>
    </source>
</evidence>
<comment type="caution">
    <text evidence="8">The sequence shown here is derived from an EMBL/GenBank/DDBJ whole genome shotgun (WGS) entry which is preliminary data.</text>
</comment>
<feature type="transmembrane region" description="Helical" evidence="7">
    <location>
        <begin position="6"/>
        <end position="26"/>
    </location>
</feature>
<name>A0A5J5L039_9MICC</name>
<evidence type="ECO:0000256" key="3">
    <source>
        <dbReference type="ARBA" id="ARBA00022692"/>
    </source>
</evidence>
<reference evidence="8 9" key="1">
    <citation type="submission" date="2019-05" db="EMBL/GenBank/DDBJ databases">
        <title>Kocuria coralli sp. nov., a novel actinobacterium isolated from coral reef seawater.</title>
        <authorList>
            <person name="Li J."/>
        </authorList>
    </citation>
    <scope>NUCLEOTIDE SEQUENCE [LARGE SCALE GENOMIC DNA]</scope>
    <source>
        <strain evidence="8 9">SCSIO 13007</strain>
    </source>
</reference>
<keyword evidence="9" id="KW-1185">Reference proteome</keyword>
<keyword evidence="4 7" id="KW-1133">Transmembrane helix</keyword>
<keyword evidence="3 7" id="KW-0812">Transmembrane</keyword>
<evidence type="ECO:0000256" key="7">
    <source>
        <dbReference type="SAM" id="Phobius"/>
    </source>
</evidence>
<evidence type="ECO:0000256" key="5">
    <source>
        <dbReference type="ARBA" id="ARBA00023136"/>
    </source>
</evidence>
<organism evidence="8 9">
    <name type="scientific">Kocuria coralli</name>
    <dbReference type="NCBI Taxonomy" id="1461025"/>
    <lineage>
        <taxon>Bacteria</taxon>
        <taxon>Bacillati</taxon>
        <taxon>Actinomycetota</taxon>
        <taxon>Actinomycetes</taxon>
        <taxon>Micrococcales</taxon>
        <taxon>Micrococcaceae</taxon>
        <taxon>Kocuria</taxon>
    </lineage>
</organism>
<keyword evidence="5 7" id="KW-0472">Membrane</keyword>
<dbReference type="AlphaFoldDB" id="A0A5J5L039"/>
<sequence length="309" mass="32780">MVATLMIGLREGLEAALIIGILMAYVKRLGRPDAARKIWLGVAIAIVFSLVCGAVLTYGAYGLSFTAQEAIGGSLSILAVGMVTWMVFWMLGASKGMSADLRGKVDAALVGNGLGLAVIGCVSVGREGLETALFIWATTRASDVSPLVGFLSAVSGIIIAAILAWALYHGMLRINLTRFFRWTGVLLIVFAAGVLAYGIHDLQEAGFLPGPFMAAPAGAGWLAGWFGEAAWAFQIPHIIAPDGFLGALLKGTIGFAPEMTKLELVVWALYVVIVLPLFLRRSYAMERRNRPGAVKNHPEKPALNPGKPS</sequence>
<feature type="transmembrane region" description="Helical" evidence="7">
    <location>
        <begin position="145"/>
        <end position="167"/>
    </location>
</feature>
<feature type="transmembrane region" description="Helical" evidence="7">
    <location>
        <begin position="105"/>
        <end position="125"/>
    </location>
</feature>
<feature type="region of interest" description="Disordered" evidence="6">
    <location>
        <begin position="290"/>
        <end position="309"/>
    </location>
</feature>
<dbReference type="PANTHER" id="PTHR31632">
    <property type="entry name" value="IRON TRANSPORTER FTH1"/>
    <property type="match status" value="1"/>
</dbReference>
<evidence type="ECO:0000256" key="4">
    <source>
        <dbReference type="ARBA" id="ARBA00022989"/>
    </source>
</evidence>
<dbReference type="Proteomes" id="UP000325957">
    <property type="component" value="Unassembled WGS sequence"/>
</dbReference>
<dbReference type="NCBIfam" id="NF041756">
    <property type="entry name" value="EfeU"/>
    <property type="match status" value="1"/>
</dbReference>
<comment type="similarity">
    <text evidence="2">Belongs to the oxidase-dependent Fe transporter (OFeT) (TC 9.A.10.1) family.</text>
</comment>
<feature type="transmembrane region" description="Helical" evidence="7">
    <location>
        <begin position="38"/>
        <end position="61"/>
    </location>
</feature>
<feature type="transmembrane region" description="Helical" evidence="7">
    <location>
        <begin position="179"/>
        <end position="199"/>
    </location>
</feature>
<evidence type="ECO:0000256" key="2">
    <source>
        <dbReference type="ARBA" id="ARBA00008333"/>
    </source>
</evidence>
<gene>
    <name evidence="8" type="ORF">FCK90_07760</name>
</gene>
<comment type="subcellular location">
    <subcellularLocation>
        <location evidence="1">Membrane</location>
        <topology evidence="1">Multi-pass membrane protein</topology>
    </subcellularLocation>
</comment>
<dbReference type="GO" id="GO:0015093">
    <property type="term" value="F:ferrous iron transmembrane transporter activity"/>
    <property type="evidence" value="ECO:0007669"/>
    <property type="project" value="TreeGrafter"/>
</dbReference>
<evidence type="ECO:0000256" key="1">
    <source>
        <dbReference type="ARBA" id="ARBA00004141"/>
    </source>
</evidence>
<dbReference type="EMBL" id="SZWF01000007">
    <property type="protein sequence ID" value="KAA9394406.1"/>
    <property type="molecule type" value="Genomic_DNA"/>
</dbReference>
<proteinExistence type="inferred from homology"/>
<dbReference type="OrthoDB" id="7260758at2"/>
<feature type="transmembrane region" description="Helical" evidence="7">
    <location>
        <begin position="73"/>
        <end position="93"/>
    </location>
</feature>
<protein>
    <submittedName>
        <fullName evidence="8">High-affinity Fe2+/Pb2+ permease</fullName>
    </submittedName>
</protein>
<dbReference type="PANTHER" id="PTHR31632:SF2">
    <property type="entry name" value="PLASMA MEMBRANE IRON PERMEASE"/>
    <property type="match status" value="1"/>
</dbReference>
<dbReference type="GO" id="GO:0033573">
    <property type="term" value="C:high-affinity iron permease complex"/>
    <property type="evidence" value="ECO:0007669"/>
    <property type="project" value="InterPro"/>
</dbReference>
<dbReference type="InterPro" id="IPR004923">
    <property type="entry name" value="FTR1/Fip1/EfeU"/>
</dbReference>
<dbReference type="Pfam" id="PF03239">
    <property type="entry name" value="FTR1"/>
    <property type="match status" value="1"/>
</dbReference>
<evidence type="ECO:0000313" key="9">
    <source>
        <dbReference type="Proteomes" id="UP000325957"/>
    </source>
</evidence>
<accession>A0A5J5L039</accession>
<evidence type="ECO:0000256" key="6">
    <source>
        <dbReference type="SAM" id="MobiDB-lite"/>
    </source>
</evidence>